<proteinExistence type="predicted"/>
<evidence type="ECO:0000313" key="1">
    <source>
        <dbReference type="EMBL" id="GFD35727.1"/>
    </source>
</evidence>
<name>A0A699VKL8_TANCI</name>
<protein>
    <submittedName>
        <fullName evidence="1">Uncharacterized protein</fullName>
    </submittedName>
</protein>
<feature type="non-terminal residue" evidence="1">
    <location>
        <position position="1"/>
    </location>
</feature>
<dbReference type="AlphaFoldDB" id="A0A699VKL8"/>
<comment type="caution">
    <text evidence="1">The sequence shown here is derived from an EMBL/GenBank/DDBJ whole genome shotgun (WGS) entry which is preliminary data.</text>
</comment>
<gene>
    <name evidence="1" type="ORF">Tci_907696</name>
</gene>
<organism evidence="1">
    <name type="scientific">Tanacetum cinerariifolium</name>
    <name type="common">Dalmatian daisy</name>
    <name type="synonym">Chrysanthemum cinerariifolium</name>
    <dbReference type="NCBI Taxonomy" id="118510"/>
    <lineage>
        <taxon>Eukaryota</taxon>
        <taxon>Viridiplantae</taxon>
        <taxon>Streptophyta</taxon>
        <taxon>Embryophyta</taxon>
        <taxon>Tracheophyta</taxon>
        <taxon>Spermatophyta</taxon>
        <taxon>Magnoliopsida</taxon>
        <taxon>eudicotyledons</taxon>
        <taxon>Gunneridae</taxon>
        <taxon>Pentapetalae</taxon>
        <taxon>asterids</taxon>
        <taxon>campanulids</taxon>
        <taxon>Asterales</taxon>
        <taxon>Asteraceae</taxon>
        <taxon>Asteroideae</taxon>
        <taxon>Anthemideae</taxon>
        <taxon>Anthemidinae</taxon>
        <taxon>Tanacetum</taxon>
    </lineage>
</organism>
<sequence length="75" mass="7564">QYPTPGPSGGGVPRPTSILSVAAARLRRSSSASPAESGLGGRSAFLRGTPGGGCRLCRRAGGGGTRCTTYRCRAR</sequence>
<accession>A0A699VKL8</accession>
<dbReference type="EMBL" id="BKCJ011462462">
    <property type="protein sequence ID" value="GFD35727.1"/>
    <property type="molecule type" value="Genomic_DNA"/>
</dbReference>
<reference evidence="1" key="1">
    <citation type="journal article" date="2019" name="Sci. Rep.">
        <title>Draft genome of Tanacetum cinerariifolium, the natural source of mosquito coil.</title>
        <authorList>
            <person name="Yamashiro T."/>
            <person name="Shiraishi A."/>
            <person name="Satake H."/>
            <person name="Nakayama K."/>
        </authorList>
    </citation>
    <scope>NUCLEOTIDE SEQUENCE</scope>
</reference>